<comment type="caution">
    <text evidence="1">The sequence shown here is derived from an EMBL/GenBank/DDBJ whole genome shotgun (WGS) entry which is preliminary data.</text>
</comment>
<accession>A0ABT4VNY4</accession>
<name>A0ABT4VNY4_9HYPH</name>
<organism evidence="1 2">
    <name type="scientific">Hoeflea poritis</name>
    <dbReference type="NCBI Taxonomy" id="2993659"/>
    <lineage>
        <taxon>Bacteria</taxon>
        <taxon>Pseudomonadati</taxon>
        <taxon>Pseudomonadota</taxon>
        <taxon>Alphaproteobacteria</taxon>
        <taxon>Hyphomicrobiales</taxon>
        <taxon>Rhizobiaceae</taxon>
        <taxon>Hoeflea</taxon>
    </lineage>
</organism>
<evidence type="ECO:0008006" key="3">
    <source>
        <dbReference type="Google" id="ProtNLM"/>
    </source>
</evidence>
<gene>
    <name evidence="1" type="ORF">OOZ53_13745</name>
</gene>
<sequence>MISIIIAGRNDNYGGDFEDRLFSTSRYNVDALRAHGIEFELIFVEWNPLPDRELLSEKVMDAFPEARCIVVDGAIHRLISENRHIAVFEYHAKNAGAARAKGDWILITNPDNFLGGDVLQFLQQGAFDANTLYRAGRIDIADETLVDSPDLEDDFAHEDAPFFGASGDFIFCSAELFRQIGGFREDLKFTNTAKDVIFCQSAFERTGQAVKIGCTYHLSHGRPQHTSRRIVFAWHKVSRLPQKTFGLADDDVIATTHGRITRLTLPDHLLGAANGRQPPDPAVPHEYRVDYSLVRQPRKALLRFMGRL</sequence>
<proteinExistence type="predicted"/>
<evidence type="ECO:0000313" key="2">
    <source>
        <dbReference type="Proteomes" id="UP001148313"/>
    </source>
</evidence>
<dbReference type="RefSeq" id="WP_271090174.1">
    <property type="nucleotide sequence ID" value="NZ_JAPJZH010000008.1"/>
</dbReference>
<dbReference type="SUPFAM" id="SSF53448">
    <property type="entry name" value="Nucleotide-diphospho-sugar transferases"/>
    <property type="match status" value="1"/>
</dbReference>
<dbReference type="Gene3D" id="3.90.550.10">
    <property type="entry name" value="Spore Coat Polysaccharide Biosynthesis Protein SpsA, Chain A"/>
    <property type="match status" value="1"/>
</dbReference>
<dbReference type="Proteomes" id="UP001148313">
    <property type="component" value="Unassembled WGS sequence"/>
</dbReference>
<reference evidence="1" key="1">
    <citation type="submission" date="2022-11" db="EMBL/GenBank/DDBJ databases">
        <title>Hoeflea poritis sp. nov., isolated from scleractinian coral Porites lutea.</title>
        <authorList>
            <person name="Zhang G."/>
            <person name="Wei Q."/>
            <person name="Cai L."/>
        </authorList>
    </citation>
    <scope>NUCLEOTIDE SEQUENCE</scope>
    <source>
        <strain evidence="1">E7-10</strain>
    </source>
</reference>
<evidence type="ECO:0000313" key="1">
    <source>
        <dbReference type="EMBL" id="MDA4846424.1"/>
    </source>
</evidence>
<keyword evidence="2" id="KW-1185">Reference proteome</keyword>
<protein>
    <recommendedName>
        <fullName evidence="3">Glycosyltransferase 2-like domain-containing protein</fullName>
    </recommendedName>
</protein>
<dbReference type="InterPro" id="IPR029044">
    <property type="entry name" value="Nucleotide-diphossugar_trans"/>
</dbReference>
<dbReference type="EMBL" id="JAPJZH010000008">
    <property type="protein sequence ID" value="MDA4846424.1"/>
    <property type="molecule type" value="Genomic_DNA"/>
</dbReference>